<protein>
    <recommendedName>
        <fullName evidence="1">DUF6603 domain-containing protein</fullName>
    </recommendedName>
</protein>
<evidence type="ECO:0000313" key="2">
    <source>
        <dbReference type="EMBL" id="MDA0141727.1"/>
    </source>
</evidence>
<keyword evidence="3" id="KW-1185">Reference proteome</keyword>
<dbReference type="RefSeq" id="WP_202953265.1">
    <property type="nucleotide sequence ID" value="NZ_JAPCID010000064.1"/>
</dbReference>
<dbReference type="Proteomes" id="UP001147700">
    <property type="component" value="Unassembled WGS sequence"/>
</dbReference>
<dbReference type="EMBL" id="JAPCID010000064">
    <property type="protein sequence ID" value="MDA0141727.1"/>
    <property type="molecule type" value="Genomic_DNA"/>
</dbReference>
<gene>
    <name evidence="2" type="ORF">OJ962_29820</name>
</gene>
<organism evidence="2 3">
    <name type="scientific">Solirubrobacter deserti</name>
    <dbReference type="NCBI Taxonomy" id="2282478"/>
    <lineage>
        <taxon>Bacteria</taxon>
        <taxon>Bacillati</taxon>
        <taxon>Actinomycetota</taxon>
        <taxon>Thermoleophilia</taxon>
        <taxon>Solirubrobacterales</taxon>
        <taxon>Solirubrobacteraceae</taxon>
        <taxon>Solirubrobacter</taxon>
    </lineage>
</organism>
<dbReference type="InterPro" id="IPR046538">
    <property type="entry name" value="DUF6603"/>
</dbReference>
<proteinExistence type="predicted"/>
<accession>A0ABT4RT20</accession>
<dbReference type="Pfam" id="PF20248">
    <property type="entry name" value="DUF6603"/>
    <property type="match status" value="1"/>
</dbReference>
<evidence type="ECO:0000259" key="1">
    <source>
        <dbReference type="Pfam" id="PF20248"/>
    </source>
</evidence>
<sequence>MTALSTSLRQELTRLLEPLVAASGSPDRWAQLLSLVGRPEAARTPAVTAALDQLSTLADLDGLDLESWDGLEAILARSGQALGAVRQLDAVTGAPAQLGSDLAEQLTAIYLRRYRARLFQAAALLTLIEPAEPRQAGTAWLGDDLHPERLGPLLADPWGTLEAAYLPNGLATAADAFAAGEKLFPVLEAALGALGLPVTRELTTLLPAVADGELGGSHVERDFVAPEDAPPSPAADLAPYFKTTQARLEARLFDAATLSITTSSPEHPGGLPGLIVELAGALNRTRTAGPWTFALSSQGTLPKLAVTPSGLKVVGAAGPAASAKLQASRAGTLRLGSSDGTRVELEHLQAALELTSAPNAALSVKAGKGRLVIAPGDGDGFLQHVLPEDGLTVEFDAGVSLSSARGFELSGGVGLDATLPGNVKVSPQGVTAGLGVQLGPVAVDIDGVGVRTDFSPTPGNLGVANVDIGFKGPDRLGLSIDAGPVTGGGYLAHDAATGEYAGEVHLTFEKIGARAVGLITTEPGFSLLVLVSADFPPIQLGLGFRLVGAGGLLGINRTVAVEKLRAGLKTGALGAALSPPKAGEPAGQKVAALAQLFPPAAGRHVFAPTARIVWGAPTLITIDLALALELPSPVRLVALGRLKAVLPNPENPIVKLQVDALGVIDFDRREAAVDATLSDSKLAQFALTGDMALRMGWGEKSSFLLAIGGFHPRFAAPAGFPALERVAVALAKGDNPKLRLEAYLALTSNTVQFGARVDLSAKAGSFSLTGFLSFDALLTLAPLGFMVDIAAKLAVKAGGKTLLSVSLELSLSGPRPWRARGRASFSILFFDVSFAFDVTIGEAAQPALPAPVDVAPLVHDALKDPRAWEAQLPGPAVASFRALEPGAAVLAHPLATLNVRQRVAPLERTLDRFGTAVPSGARKFRITTATVGGVRTTLKPLTDRFAPAQFTALSDDKKLSAPSFEEMTSGAALGADGFVTGNHVTVGLVYEQQVVAAAGVTAPAAQKLPLPGDVFLNLTKTAPEPTPAFALR</sequence>
<evidence type="ECO:0000313" key="3">
    <source>
        <dbReference type="Proteomes" id="UP001147700"/>
    </source>
</evidence>
<name>A0ABT4RT20_9ACTN</name>
<comment type="caution">
    <text evidence="2">The sequence shown here is derived from an EMBL/GenBank/DDBJ whole genome shotgun (WGS) entry which is preliminary data.</text>
</comment>
<reference evidence="2" key="1">
    <citation type="submission" date="2022-10" db="EMBL/GenBank/DDBJ databases">
        <title>The WGS of Solirubrobacter sp. CPCC 204708.</title>
        <authorList>
            <person name="Jiang Z."/>
        </authorList>
    </citation>
    <scope>NUCLEOTIDE SEQUENCE</scope>
    <source>
        <strain evidence="2">CPCC 204708</strain>
    </source>
</reference>
<feature type="domain" description="DUF6603" evidence="1">
    <location>
        <begin position="430"/>
        <end position="956"/>
    </location>
</feature>